<evidence type="ECO:0000313" key="10">
    <source>
        <dbReference type="EMBL" id="MBO9154735.1"/>
    </source>
</evidence>
<comment type="catalytic activity">
    <reaction evidence="1">
        <text>ATP + protein L-histidine = ADP + protein N-phospho-L-histidine.</text>
        <dbReference type="EC" id="2.7.13.3"/>
    </reaction>
</comment>
<dbReference type="InterPro" id="IPR011006">
    <property type="entry name" value="CheY-like_superfamily"/>
</dbReference>
<dbReference type="Gene3D" id="3.30.565.10">
    <property type="entry name" value="Histidine kinase-like ATPase, C-terminal domain"/>
    <property type="match status" value="1"/>
</dbReference>
<dbReference type="InterPro" id="IPR004358">
    <property type="entry name" value="Sig_transdc_His_kin-like_C"/>
</dbReference>
<dbReference type="SMART" id="SM00448">
    <property type="entry name" value="REC"/>
    <property type="match status" value="1"/>
</dbReference>
<dbReference type="InterPro" id="IPR005467">
    <property type="entry name" value="His_kinase_dom"/>
</dbReference>
<protein>
    <recommendedName>
        <fullName evidence="2">histidine kinase</fullName>
        <ecNumber evidence="2">2.7.13.3</ecNumber>
    </recommendedName>
</protein>
<dbReference type="Pfam" id="PF02518">
    <property type="entry name" value="HATPase_c"/>
    <property type="match status" value="1"/>
</dbReference>
<keyword evidence="11" id="KW-1185">Reference proteome</keyword>
<dbReference type="PANTHER" id="PTHR43547:SF2">
    <property type="entry name" value="HYBRID SIGNAL TRANSDUCTION HISTIDINE KINASE C"/>
    <property type="match status" value="1"/>
</dbReference>
<dbReference type="Gene3D" id="1.10.10.60">
    <property type="entry name" value="Homeodomain-like"/>
    <property type="match status" value="1"/>
</dbReference>
<evidence type="ECO:0000259" key="9">
    <source>
        <dbReference type="PROSITE" id="PS50110"/>
    </source>
</evidence>
<dbReference type="SMART" id="SM00387">
    <property type="entry name" value="HATPase_c"/>
    <property type="match status" value="1"/>
</dbReference>
<dbReference type="PRINTS" id="PR00344">
    <property type="entry name" value="BCTRLSENSOR"/>
</dbReference>
<evidence type="ECO:0000256" key="4">
    <source>
        <dbReference type="ARBA" id="ARBA00023015"/>
    </source>
</evidence>
<dbReference type="Gene3D" id="3.40.50.2300">
    <property type="match status" value="1"/>
</dbReference>
<dbReference type="InterPro" id="IPR009057">
    <property type="entry name" value="Homeodomain-like_sf"/>
</dbReference>
<accession>A0ABS3YJW0</accession>
<dbReference type="SUPFAM" id="SSF46689">
    <property type="entry name" value="Homeodomain-like"/>
    <property type="match status" value="1"/>
</dbReference>
<reference evidence="11" key="1">
    <citation type="submission" date="2021-03" db="EMBL/GenBank/DDBJ databases">
        <title>Assistant Professor.</title>
        <authorList>
            <person name="Huq M.A."/>
        </authorList>
    </citation>
    <scope>NUCLEOTIDE SEQUENCE [LARGE SCALE GENOMIC DNA]</scope>
    <source>
        <strain evidence="11">MAH-28</strain>
    </source>
</reference>
<feature type="domain" description="Response regulatory" evidence="9">
    <location>
        <begin position="1090"/>
        <end position="1205"/>
    </location>
</feature>
<dbReference type="InterPro" id="IPR003661">
    <property type="entry name" value="HisK_dim/P_dom"/>
</dbReference>
<dbReference type="Gene3D" id="2.130.10.10">
    <property type="entry name" value="YVTN repeat-like/Quinoprotein amine dehydrogenase"/>
    <property type="match status" value="3"/>
</dbReference>
<dbReference type="SUPFAM" id="SSF52172">
    <property type="entry name" value="CheY-like"/>
    <property type="match status" value="1"/>
</dbReference>
<dbReference type="Gene3D" id="2.60.40.10">
    <property type="entry name" value="Immunoglobulins"/>
    <property type="match status" value="1"/>
</dbReference>
<dbReference type="SUPFAM" id="SSF63829">
    <property type="entry name" value="Calcium-dependent phosphotriesterase"/>
    <property type="match status" value="2"/>
</dbReference>
<dbReference type="CDD" id="cd17574">
    <property type="entry name" value="REC_OmpR"/>
    <property type="match status" value="1"/>
</dbReference>
<dbReference type="SMART" id="SM00388">
    <property type="entry name" value="HisKA"/>
    <property type="match status" value="1"/>
</dbReference>
<evidence type="ECO:0000256" key="3">
    <source>
        <dbReference type="ARBA" id="ARBA00022553"/>
    </source>
</evidence>
<evidence type="ECO:0000259" key="7">
    <source>
        <dbReference type="PROSITE" id="PS01124"/>
    </source>
</evidence>
<dbReference type="PROSITE" id="PS01124">
    <property type="entry name" value="HTH_ARAC_FAMILY_2"/>
    <property type="match status" value="1"/>
</dbReference>
<keyword evidence="3 6" id="KW-0597">Phosphoprotein</keyword>
<evidence type="ECO:0000256" key="6">
    <source>
        <dbReference type="PROSITE-ProRule" id="PRU00169"/>
    </source>
</evidence>
<dbReference type="Pfam" id="PF00072">
    <property type="entry name" value="Response_reg"/>
    <property type="match status" value="1"/>
</dbReference>
<dbReference type="SMART" id="SM00342">
    <property type="entry name" value="HTH_ARAC"/>
    <property type="match status" value="1"/>
</dbReference>
<dbReference type="EMBL" id="JAGHKP010000004">
    <property type="protein sequence ID" value="MBO9154735.1"/>
    <property type="molecule type" value="Genomic_DNA"/>
</dbReference>
<feature type="domain" description="Histidine kinase" evidence="8">
    <location>
        <begin position="841"/>
        <end position="1061"/>
    </location>
</feature>
<dbReference type="InterPro" id="IPR011123">
    <property type="entry name" value="Y_Y_Y"/>
</dbReference>
<dbReference type="PANTHER" id="PTHR43547">
    <property type="entry name" value="TWO-COMPONENT HISTIDINE KINASE"/>
    <property type="match status" value="1"/>
</dbReference>
<dbReference type="PROSITE" id="PS50110">
    <property type="entry name" value="RESPONSE_REGULATORY"/>
    <property type="match status" value="1"/>
</dbReference>
<dbReference type="EC" id="2.7.13.3" evidence="2"/>
<evidence type="ECO:0000313" key="11">
    <source>
        <dbReference type="Proteomes" id="UP000679126"/>
    </source>
</evidence>
<keyword evidence="5" id="KW-0804">Transcription</keyword>
<keyword evidence="4" id="KW-0805">Transcription regulation</keyword>
<evidence type="ECO:0000256" key="2">
    <source>
        <dbReference type="ARBA" id="ARBA00012438"/>
    </source>
</evidence>
<dbReference type="CDD" id="cd00082">
    <property type="entry name" value="HisKA"/>
    <property type="match status" value="1"/>
</dbReference>
<proteinExistence type="predicted"/>
<dbReference type="Pfam" id="PF00512">
    <property type="entry name" value="HisKA"/>
    <property type="match status" value="1"/>
</dbReference>
<evidence type="ECO:0000256" key="5">
    <source>
        <dbReference type="ARBA" id="ARBA00023163"/>
    </source>
</evidence>
<dbReference type="InterPro" id="IPR036097">
    <property type="entry name" value="HisK_dim/P_sf"/>
</dbReference>
<evidence type="ECO:0000256" key="1">
    <source>
        <dbReference type="ARBA" id="ARBA00000085"/>
    </source>
</evidence>
<dbReference type="SUPFAM" id="SSF55874">
    <property type="entry name" value="ATPase domain of HSP90 chaperone/DNA topoisomerase II/histidine kinase"/>
    <property type="match status" value="1"/>
</dbReference>
<dbReference type="InterPro" id="IPR018060">
    <property type="entry name" value="HTH_AraC"/>
</dbReference>
<evidence type="ECO:0000259" key="8">
    <source>
        <dbReference type="PROSITE" id="PS50109"/>
    </source>
</evidence>
<dbReference type="Pfam" id="PF12833">
    <property type="entry name" value="HTH_18"/>
    <property type="match status" value="1"/>
</dbReference>
<dbReference type="RefSeq" id="WP_209147849.1">
    <property type="nucleotide sequence ID" value="NZ_JAGHKP010000004.1"/>
</dbReference>
<dbReference type="SUPFAM" id="SSF47384">
    <property type="entry name" value="Homodimeric domain of signal transducing histidine kinase"/>
    <property type="match status" value="1"/>
</dbReference>
<feature type="domain" description="HTH araC/xylS-type" evidence="7">
    <location>
        <begin position="1237"/>
        <end position="1336"/>
    </location>
</feature>
<dbReference type="InterPro" id="IPR003594">
    <property type="entry name" value="HATPase_dom"/>
</dbReference>
<dbReference type="InterPro" id="IPR015943">
    <property type="entry name" value="WD40/YVTN_repeat-like_dom_sf"/>
</dbReference>
<dbReference type="PROSITE" id="PS50109">
    <property type="entry name" value="HIS_KIN"/>
    <property type="match status" value="1"/>
</dbReference>
<organism evidence="10 11">
    <name type="scientific">Chitinophaga chungangae</name>
    <dbReference type="NCBI Taxonomy" id="2821488"/>
    <lineage>
        <taxon>Bacteria</taxon>
        <taxon>Pseudomonadati</taxon>
        <taxon>Bacteroidota</taxon>
        <taxon>Chitinophagia</taxon>
        <taxon>Chitinophagales</taxon>
        <taxon>Chitinophagaceae</taxon>
        <taxon>Chitinophaga</taxon>
    </lineage>
</organism>
<dbReference type="Pfam" id="PF07494">
    <property type="entry name" value="Reg_prop"/>
    <property type="match status" value="3"/>
</dbReference>
<name>A0ABS3YJW0_9BACT</name>
<gene>
    <name evidence="10" type="ORF">J7I43_21085</name>
</gene>
<sequence>MKKQGLIFALLVFCQTVARGWAVPDTGQNIFFNYLSVNNGLSQNSVTCILQDKKGFIWIGTWDGLNRYDGFSVTTRRHESANKNSLSDNRVRSLYEDVNGHIIIGTQSGELNIYDPVHDRFSHFSLSGQHPWEHDIKTVCNDRQGILWIGTPDGITILSPDFRTLVKQLPKQTINTILCDKAGNMWIATGKGLYFSQQGKTASLVPIREVDTAAVSTLYEDRQGNIWLGENDQLSRITLEGSGYPYVQIRRELYTLFPQKAPGEVTAIQEDLYGDLWVAHRTRGLYQLKINSSGAPELKKKYVTPQPFCNIAENTISTILIDRSNVLWAGTFQKGVNYANLTIKKFFPFYPLMSDHIGELGYKGKFVTAVCDDGQNIWVGTSNEGLFSYHLPTKTLHNYESVVGREWVSSIFTDRSGDKWAGTSAGLFRIGKNGPPKLQLPKLNIHGIAQDRFGRLWLTTWEGIYIYNITTGRISNVNTAEGLSSKYTFLVYADPVFPLMWVSTIGSGLNRVSYDSEGHYEVSAIQQKAGNGLTSNYIWSIFRDSSDIMWLGTDAGLDKVRLSTDGNIGDISHIRHPTLQDRKILGILKDDRQNLWLSNSQGLLRFNPQRNEVKRYSHKDGLQSNTLTEAVYRNADGLMYVGGINGLNYFKPEDIQDNPFPTQLALTGLKIFNQNVQAGEKINDRVILEKDINNTDRIVLSYRENNFLLTFASLHYALPENNRFKYRLQGYDENWIVANAGQRFAAYSNMPAGTYQFLITASNNDGRWNGQYKRITFVIEPAPWATWWAKSIYLLLLAALVLFILRHYKTKHMLKERVYQEKLEKEKVTELNELKLNFFTNITHELRTPLNLISGPVRELLDRAGDYDHFCRFRLELVSSNTQRLCTLINQVLDLRKISSESNSMFITQGDIVQTVANVKNAFNWTAEQKKIRYSFQFDRMSYAAWYDKDKIEKVIFNLLANAFKYTPENGEVEVTLTVTGAEGLSPEAHITFRDTGTGIDPEEIGQIFDMFYQGKKQSSFGSGIGLALSKKLIELHHGNIEVSSIENAGATFKISFPVGLHSFPPGEIYKPEKVQQQTVPVKKEKNRRSFLIIEDNEEQLAYIREHVSEQFQVYEARDGQTGLEYAIKYQPDVILTDLMMPRMDGISLCRQLKSHAGTSHIPVIVHSVRNGNEALQQALEAGADDFIGKPCDYRLLLLKIHNILQSDQRLMANLYKQNIATPAEMEIPDADAELLKQVIGIIEKNISDPGFSVEALSQQVTMSRMHLHRRLHDIIGKTASELIRQIRMKRAAQLLAKGSMRISEVMAEVGISNYNLFNKYFKDMYGQAPKNYRGQE</sequence>
<dbReference type="InterPro" id="IPR036890">
    <property type="entry name" value="HATPase_C_sf"/>
</dbReference>
<dbReference type="Gene3D" id="1.10.287.130">
    <property type="match status" value="1"/>
</dbReference>
<dbReference type="InterPro" id="IPR013783">
    <property type="entry name" value="Ig-like_fold"/>
</dbReference>
<feature type="modified residue" description="4-aspartylphosphate" evidence="6">
    <location>
        <position position="1138"/>
    </location>
</feature>
<dbReference type="InterPro" id="IPR011110">
    <property type="entry name" value="Reg_prop"/>
</dbReference>
<dbReference type="Proteomes" id="UP000679126">
    <property type="component" value="Unassembled WGS sequence"/>
</dbReference>
<dbReference type="InterPro" id="IPR001789">
    <property type="entry name" value="Sig_transdc_resp-reg_receiver"/>
</dbReference>
<dbReference type="Pfam" id="PF07495">
    <property type="entry name" value="Y_Y_Y"/>
    <property type="match status" value="1"/>
</dbReference>
<comment type="caution">
    <text evidence="10">The sequence shown here is derived from an EMBL/GenBank/DDBJ whole genome shotgun (WGS) entry which is preliminary data.</text>
</comment>